<dbReference type="Gene3D" id="3.30.450.40">
    <property type="match status" value="1"/>
</dbReference>
<name>A0ABX1R3Z4_9ALTE</name>
<dbReference type="InterPro" id="IPR003018">
    <property type="entry name" value="GAF"/>
</dbReference>
<dbReference type="Gene3D" id="3.30.450.20">
    <property type="entry name" value="PAS domain"/>
    <property type="match status" value="1"/>
</dbReference>
<organism evidence="2 3">
    <name type="scientific">Alteromonas ponticola</name>
    <dbReference type="NCBI Taxonomy" id="2720613"/>
    <lineage>
        <taxon>Bacteria</taxon>
        <taxon>Pseudomonadati</taxon>
        <taxon>Pseudomonadota</taxon>
        <taxon>Gammaproteobacteria</taxon>
        <taxon>Alteromonadales</taxon>
        <taxon>Alteromonadaceae</taxon>
        <taxon>Alteromonas/Salinimonas group</taxon>
        <taxon>Alteromonas</taxon>
    </lineage>
</organism>
<reference evidence="2 3" key="1">
    <citation type="submission" date="2020-03" db="EMBL/GenBank/DDBJ databases">
        <title>Alteromonas ponticola sp. nov., isolated from seawater.</title>
        <authorList>
            <person name="Yoon J.-H."/>
            <person name="Kim Y.-O."/>
        </authorList>
    </citation>
    <scope>NUCLEOTIDE SEQUENCE [LARGE SCALE GENOMIC DNA]</scope>
    <source>
        <strain evidence="2 3">MYP5</strain>
    </source>
</reference>
<proteinExistence type="predicted"/>
<dbReference type="Proteomes" id="UP000709336">
    <property type="component" value="Unassembled WGS sequence"/>
</dbReference>
<dbReference type="SUPFAM" id="SSF55785">
    <property type="entry name" value="PYP-like sensor domain (PAS domain)"/>
    <property type="match status" value="1"/>
</dbReference>
<dbReference type="Pfam" id="PF13492">
    <property type="entry name" value="GAF_3"/>
    <property type="match status" value="1"/>
</dbReference>
<comment type="caution">
    <text evidence="2">The sequence shown here is derived from an EMBL/GenBank/DDBJ whole genome shotgun (WGS) entry which is preliminary data.</text>
</comment>
<gene>
    <name evidence="2" type="ORF">HCJ96_08070</name>
</gene>
<evidence type="ECO:0000313" key="3">
    <source>
        <dbReference type="Proteomes" id="UP000709336"/>
    </source>
</evidence>
<protein>
    <submittedName>
        <fullName evidence="2">GAF domain-containing protein</fullName>
    </submittedName>
</protein>
<dbReference type="InterPro" id="IPR029016">
    <property type="entry name" value="GAF-like_dom_sf"/>
</dbReference>
<accession>A0ABX1R3Z4</accession>
<dbReference type="RefSeq" id="WP_169210537.1">
    <property type="nucleotide sequence ID" value="NZ_JAATNW010000004.1"/>
</dbReference>
<evidence type="ECO:0000259" key="1">
    <source>
        <dbReference type="Pfam" id="PF13492"/>
    </source>
</evidence>
<evidence type="ECO:0000313" key="2">
    <source>
        <dbReference type="EMBL" id="NMH59968.1"/>
    </source>
</evidence>
<dbReference type="SUPFAM" id="SSF55781">
    <property type="entry name" value="GAF domain-like"/>
    <property type="match status" value="1"/>
</dbReference>
<keyword evidence="3" id="KW-1185">Reference proteome</keyword>
<dbReference type="InterPro" id="IPR035965">
    <property type="entry name" value="PAS-like_dom_sf"/>
</dbReference>
<sequence length="289" mass="33431">MDYITAFHDIIYDQKLTFHNKVSSLLQLGQEVFSVDVGFIAHVRNRDLSVLFLESHLSFQKIESIRVPLNAFGKEVIAEGATTTGKHDDGASRCLFIGTPLFYRLETLGVIAFASTRRSRKFSERHVRYLEMFAKWYGNELAYQHTLDRYEQRVEMFNQLESVARIGTWEVDLIANKLSWSDQTKLIHQVPMDYEPNLETAIKFYKEGYSREAISKAIEDAITTGKPWQLELELLTGNNKSIWVKANGIAEFVANECVRLYGTFHDISHEVIIREELKAELQEFRHTVD</sequence>
<feature type="domain" description="GAF" evidence="1">
    <location>
        <begin position="22"/>
        <end position="141"/>
    </location>
</feature>
<dbReference type="EMBL" id="JAATNW010000004">
    <property type="protein sequence ID" value="NMH59968.1"/>
    <property type="molecule type" value="Genomic_DNA"/>
</dbReference>